<accession>A0A0A9B720</accession>
<reference evidence="1" key="1">
    <citation type="submission" date="2014-09" db="EMBL/GenBank/DDBJ databases">
        <authorList>
            <person name="Magalhaes I.L.F."/>
            <person name="Oliveira U."/>
            <person name="Santos F.R."/>
            <person name="Vidigal T.H.D.A."/>
            <person name="Brescovit A.D."/>
            <person name="Santos A.J."/>
        </authorList>
    </citation>
    <scope>NUCLEOTIDE SEQUENCE</scope>
    <source>
        <tissue evidence="1">Shoot tissue taken approximately 20 cm above the soil surface</tissue>
    </source>
</reference>
<dbReference type="EMBL" id="GBRH01239942">
    <property type="protein sequence ID" value="JAD57953.1"/>
    <property type="molecule type" value="Transcribed_RNA"/>
</dbReference>
<proteinExistence type="predicted"/>
<organism evidence="1">
    <name type="scientific">Arundo donax</name>
    <name type="common">Giant reed</name>
    <name type="synonym">Donax arundinaceus</name>
    <dbReference type="NCBI Taxonomy" id="35708"/>
    <lineage>
        <taxon>Eukaryota</taxon>
        <taxon>Viridiplantae</taxon>
        <taxon>Streptophyta</taxon>
        <taxon>Embryophyta</taxon>
        <taxon>Tracheophyta</taxon>
        <taxon>Spermatophyta</taxon>
        <taxon>Magnoliopsida</taxon>
        <taxon>Liliopsida</taxon>
        <taxon>Poales</taxon>
        <taxon>Poaceae</taxon>
        <taxon>PACMAD clade</taxon>
        <taxon>Arundinoideae</taxon>
        <taxon>Arundineae</taxon>
        <taxon>Arundo</taxon>
    </lineage>
</organism>
<name>A0A0A9B720_ARUDO</name>
<reference evidence="1" key="2">
    <citation type="journal article" date="2015" name="Data Brief">
        <title>Shoot transcriptome of the giant reed, Arundo donax.</title>
        <authorList>
            <person name="Barrero R.A."/>
            <person name="Guerrero F.D."/>
            <person name="Moolhuijzen P."/>
            <person name="Goolsby J.A."/>
            <person name="Tidwell J."/>
            <person name="Bellgard S.E."/>
            <person name="Bellgard M.I."/>
        </authorList>
    </citation>
    <scope>NUCLEOTIDE SEQUENCE</scope>
    <source>
        <tissue evidence="1">Shoot tissue taken approximately 20 cm above the soil surface</tissue>
    </source>
</reference>
<dbReference type="AlphaFoldDB" id="A0A0A9B720"/>
<protein>
    <submittedName>
        <fullName evidence="1">Uncharacterized protein</fullName>
    </submittedName>
</protein>
<evidence type="ECO:0000313" key="1">
    <source>
        <dbReference type="EMBL" id="JAD57953.1"/>
    </source>
</evidence>
<sequence length="99" mass="10484">MGMKDLGRRRGVGGAAGEVGGCRRGFVVKGVKAAELVLEGVLALHPHHVTLERGCPCDEEGGHPEALLLHQLGQLHRHRFPPLPAASHSLLTGSLLFPC</sequence>